<accession>A0A1B7TAI6</accession>
<evidence type="ECO:0000259" key="3">
    <source>
        <dbReference type="Pfam" id="PF00180"/>
    </source>
</evidence>
<reference evidence="5" key="1">
    <citation type="journal article" date="2016" name="Proc. Natl. Acad. Sci. U.S.A.">
        <title>Comparative genomics of biotechnologically important yeasts.</title>
        <authorList>
            <person name="Riley R."/>
            <person name="Haridas S."/>
            <person name="Wolfe K.H."/>
            <person name="Lopes M.R."/>
            <person name="Hittinger C.T."/>
            <person name="Goeker M."/>
            <person name="Salamov A.A."/>
            <person name="Wisecaver J.H."/>
            <person name="Long T.M."/>
            <person name="Calvey C.H."/>
            <person name="Aerts A.L."/>
            <person name="Barry K.W."/>
            <person name="Choi C."/>
            <person name="Clum A."/>
            <person name="Coughlan A.Y."/>
            <person name="Deshpande S."/>
            <person name="Douglass A.P."/>
            <person name="Hanson S.J."/>
            <person name="Klenk H.-P."/>
            <person name="LaButti K.M."/>
            <person name="Lapidus A."/>
            <person name="Lindquist E.A."/>
            <person name="Lipzen A.M."/>
            <person name="Meier-Kolthoff J.P."/>
            <person name="Ohm R.A."/>
            <person name="Otillar R.P."/>
            <person name="Pangilinan J.L."/>
            <person name="Peng Y."/>
            <person name="Rokas A."/>
            <person name="Rosa C.A."/>
            <person name="Scheuner C."/>
            <person name="Sibirny A.A."/>
            <person name="Slot J.C."/>
            <person name="Stielow J.B."/>
            <person name="Sun H."/>
            <person name="Kurtzman C.P."/>
            <person name="Blackwell M."/>
            <person name="Grigoriev I.V."/>
            <person name="Jeffries T.W."/>
        </authorList>
    </citation>
    <scope>NUCLEOTIDE SEQUENCE [LARGE SCALE GENOMIC DNA]</scope>
    <source>
        <strain evidence="5">NRRL Y-1626</strain>
    </source>
</reference>
<evidence type="ECO:0000313" key="5">
    <source>
        <dbReference type="Proteomes" id="UP000092321"/>
    </source>
</evidence>
<comment type="caution">
    <text evidence="4">The sequence shown here is derived from an EMBL/GenBank/DDBJ whole genome shotgun (WGS) entry which is preliminary data.</text>
</comment>
<evidence type="ECO:0000256" key="2">
    <source>
        <dbReference type="ARBA" id="ARBA00022532"/>
    </source>
</evidence>
<proteinExistence type="inferred from homology"/>
<dbReference type="PANTHER" id="PTHR11835:SF42">
    <property type="entry name" value="ISOCITRATE DEHYDROGENASE [NAD] SUBUNIT BETA, MITOCHONDRIAL"/>
    <property type="match status" value="1"/>
</dbReference>
<feature type="non-terminal residue" evidence="4">
    <location>
        <position position="169"/>
    </location>
</feature>
<dbReference type="EMBL" id="LXPE01000049">
    <property type="protein sequence ID" value="OBA25733.1"/>
    <property type="molecule type" value="Genomic_DNA"/>
</dbReference>
<dbReference type="GO" id="GO:0006099">
    <property type="term" value="P:tricarboxylic acid cycle"/>
    <property type="evidence" value="ECO:0007669"/>
    <property type="project" value="UniProtKB-KW"/>
</dbReference>
<evidence type="ECO:0000256" key="1">
    <source>
        <dbReference type="ARBA" id="ARBA00007769"/>
    </source>
</evidence>
<comment type="similarity">
    <text evidence="1">Belongs to the isocitrate and isopropylmalate dehydrogenases family.</text>
</comment>
<dbReference type="Gene3D" id="3.40.718.10">
    <property type="entry name" value="Isopropylmalate Dehydrogenase"/>
    <property type="match status" value="1"/>
</dbReference>
<keyword evidence="2" id="KW-0816">Tricarboxylic acid cycle</keyword>
<dbReference type="PANTHER" id="PTHR11835">
    <property type="entry name" value="DECARBOXYLATING DEHYDROGENASES-ISOCITRATE, ISOPROPYLMALATE, TARTRATE"/>
    <property type="match status" value="1"/>
</dbReference>
<feature type="domain" description="Isopropylmalate dehydrogenase-like" evidence="3">
    <location>
        <begin position="1"/>
        <end position="168"/>
    </location>
</feature>
<dbReference type="AlphaFoldDB" id="A0A1B7TAI6"/>
<dbReference type="OrthoDB" id="10261637at2759"/>
<organism evidence="4 5">
    <name type="scientific">Hanseniaspora valbyensis NRRL Y-1626</name>
    <dbReference type="NCBI Taxonomy" id="766949"/>
    <lineage>
        <taxon>Eukaryota</taxon>
        <taxon>Fungi</taxon>
        <taxon>Dikarya</taxon>
        <taxon>Ascomycota</taxon>
        <taxon>Saccharomycotina</taxon>
        <taxon>Saccharomycetes</taxon>
        <taxon>Saccharomycodales</taxon>
        <taxon>Saccharomycodaceae</taxon>
        <taxon>Hanseniaspora</taxon>
    </lineage>
</organism>
<dbReference type="InterPro" id="IPR024084">
    <property type="entry name" value="IsoPropMal-DH-like_dom"/>
</dbReference>
<name>A0A1B7TAI6_9ASCO</name>
<gene>
    <name evidence="4" type="ORF">HANVADRAFT_13474</name>
</gene>
<sequence length="169" mass="18436">ITVVHKANIMKKGDGLLKNTFADIAAKKYPELESSSNAIIVDNCSMQLVCKPQQFEYMVTTALYGNILNNIGAALVGSDKIVNAVSFNSNDLALKDITIHEPAVNHNDLISENKDYNPYILVKNISDILIKAGHKEQGEELAKSLNSLLESGKLTKDLGGELSSDEFIE</sequence>
<dbReference type="GO" id="GO:0004449">
    <property type="term" value="F:isocitrate dehydrogenase (NAD+) activity"/>
    <property type="evidence" value="ECO:0007669"/>
    <property type="project" value="TreeGrafter"/>
</dbReference>
<dbReference type="Pfam" id="PF00180">
    <property type="entry name" value="Iso_dh"/>
    <property type="match status" value="1"/>
</dbReference>
<dbReference type="Proteomes" id="UP000092321">
    <property type="component" value="Unassembled WGS sequence"/>
</dbReference>
<evidence type="ECO:0000313" key="4">
    <source>
        <dbReference type="EMBL" id="OBA25733.1"/>
    </source>
</evidence>
<dbReference type="SUPFAM" id="SSF53659">
    <property type="entry name" value="Isocitrate/Isopropylmalate dehydrogenase-like"/>
    <property type="match status" value="1"/>
</dbReference>
<protein>
    <submittedName>
        <fullName evidence="4">Isocitrate/Isopropylmalate dehydrogenase-like protein</fullName>
    </submittedName>
</protein>
<keyword evidence="5" id="KW-1185">Reference proteome</keyword>
<feature type="non-terminal residue" evidence="4">
    <location>
        <position position="1"/>
    </location>
</feature>
<dbReference type="GO" id="GO:0005739">
    <property type="term" value="C:mitochondrion"/>
    <property type="evidence" value="ECO:0007669"/>
    <property type="project" value="TreeGrafter"/>
</dbReference>
<dbReference type="GO" id="GO:0006102">
    <property type="term" value="P:isocitrate metabolic process"/>
    <property type="evidence" value="ECO:0007669"/>
    <property type="project" value="TreeGrafter"/>
</dbReference>